<name>A0A4Y2NZX0_ARAVE</name>
<dbReference type="EMBL" id="BGPR01010255">
    <property type="protein sequence ID" value="GBN45148.1"/>
    <property type="molecule type" value="Genomic_DNA"/>
</dbReference>
<accession>A0A4Y2NZX0</accession>
<dbReference type="AlphaFoldDB" id="A0A4Y2NZX0"/>
<dbReference type="Proteomes" id="UP000499080">
    <property type="component" value="Unassembled WGS sequence"/>
</dbReference>
<comment type="caution">
    <text evidence="1">The sequence shown here is derived from an EMBL/GenBank/DDBJ whole genome shotgun (WGS) entry which is preliminary data.</text>
</comment>
<proteinExistence type="predicted"/>
<keyword evidence="2" id="KW-1185">Reference proteome</keyword>
<sequence>MGRTAQTHHLWALRLPRVNAPTPPPFSILDSRNSFVGFPFPSQTFIHLSHVSFMAQQPKRIYREDENLHFRPQHCSSHRNFALKVERHRMMVFKAVLSIWRNAESI</sequence>
<reference evidence="1 2" key="1">
    <citation type="journal article" date="2019" name="Sci. Rep.">
        <title>Orb-weaving spider Araneus ventricosus genome elucidates the spidroin gene catalogue.</title>
        <authorList>
            <person name="Kono N."/>
            <person name="Nakamura H."/>
            <person name="Ohtoshi R."/>
            <person name="Moran D.A.P."/>
            <person name="Shinohara A."/>
            <person name="Yoshida Y."/>
            <person name="Fujiwara M."/>
            <person name="Mori M."/>
            <person name="Tomita M."/>
            <person name="Arakawa K."/>
        </authorList>
    </citation>
    <scope>NUCLEOTIDE SEQUENCE [LARGE SCALE GENOMIC DNA]</scope>
</reference>
<organism evidence="1 2">
    <name type="scientific">Araneus ventricosus</name>
    <name type="common">Orbweaver spider</name>
    <name type="synonym">Epeira ventricosa</name>
    <dbReference type="NCBI Taxonomy" id="182803"/>
    <lineage>
        <taxon>Eukaryota</taxon>
        <taxon>Metazoa</taxon>
        <taxon>Ecdysozoa</taxon>
        <taxon>Arthropoda</taxon>
        <taxon>Chelicerata</taxon>
        <taxon>Arachnida</taxon>
        <taxon>Araneae</taxon>
        <taxon>Araneomorphae</taxon>
        <taxon>Entelegynae</taxon>
        <taxon>Araneoidea</taxon>
        <taxon>Araneidae</taxon>
        <taxon>Araneus</taxon>
    </lineage>
</organism>
<evidence type="ECO:0000313" key="2">
    <source>
        <dbReference type="Proteomes" id="UP000499080"/>
    </source>
</evidence>
<protein>
    <submittedName>
        <fullName evidence="1">Uncharacterized protein</fullName>
    </submittedName>
</protein>
<evidence type="ECO:0000313" key="1">
    <source>
        <dbReference type="EMBL" id="GBN45148.1"/>
    </source>
</evidence>
<gene>
    <name evidence="1" type="ORF">AVEN_62805_1</name>
</gene>